<dbReference type="InParanoid" id="C5LUN0"/>
<dbReference type="OrthoDB" id="424572at2759"/>
<protein>
    <submittedName>
        <fullName evidence="1">Uncharacterized protein</fullName>
    </submittedName>
</protein>
<gene>
    <name evidence="1" type="ORF">Pmar_PMAR008497</name>
</gene>
<reference evidence="1 2" key="1">
    <citation type="submission" date="2008-07" db="EMBL/GenBank/DDBJ databases">
        <authorList>
            <person name="El-Sayed N."/>
            <person name="Caler E."/>
            <person name="Inman J."/>
            <person name="Amedeo P."/>
            <person name="Hass B."/>
            <person name="Wortman J."/>
        </authorList>
    </citation>
    <scope>NUCLEOTIDE SEQUENCE [LARGE SCALE GENOMIC DNA]</scope>
    <source>
        <strain evidence="2">ATCC 50983 / TXsc</strain>
    </source>
</reference>
<proteinExistence type="predicted"/>
<sequence length="128" mass="13709">MSNDDILTNIVMGTGGAGDAKGQLSDSLKQQNIMTGELLHWSAGLDSATVRLSEPLLHWGFGSTSKFDEIHYRTGVLGDGALGDVFSPDVFRLLEEEADYKSLRDDLVKLTIGAKFDDGVCPFGIGAC</sequence>
<dbReference type="RefSeq" id="XP_002766845.1">
    <property type="nucleotide sequence ID" value="XM_002766799.1"/>
</dbReference>
<dbReference type="Proteomes" id="UP000007800">
    <property type="component" value="Unassembled WGS sequence"/>
</dbReference>
<organism evidence="2">
    <name type="scientific">Perkinsus marinus (strain ATCC 50983 / TXsc)</name>
    <dbReference type="NCBI Taxonomy" id="423536"/>
    <lineage>
        <taxon>Eukaryota</taxon>
        <taxon>Sar</taxon>
        <taxon>Alveolata</taxon>
        <taxon>Perkinsozoa</taxon>
        <taxon>Perkinsea</taxon>
        <taxon>Perkinsida</taxon>
        <taxon>Perkinsidae</taxon>
        <taxon>Perkinsus</taxon>
    </lineage>
</organism>
<dbReference type="EMBL" id="GG685562">
    <property type="protein sequence ID" value="EEQ99562.1"/>
    <property type="molecule type" value="Genomic_DNA"/>
</dbReference>
<dbReference type="AlphaFoldDB" id="C5LUN0"/>
<evidence type="ECO:0000313" key="2">
    <source>
        <dbReference type="Proteomes" id="UP000007800"/>
    </source>
</evidence>
<accession>C5LUN0</accession>
<name>C5LUN0_PERM5</name>
<dbReference type="GeneID" id="9051325"/>
<evidence type="ECO:0000313" key="1">
    <source>
        <dbReference type="EMBL" id="EEQ99562.1"/>
    </source>
</evidence>
<feature type="non-terminal residue" evidence="1">
    <location>
        <position position="128"/>
    </location>
</feature>
<keyword evidence="2" id="KW-1185">Reference proteome</keyword>